<sequence length="895" mass="95124">MRRKLHGCGLDSILLPFFLFIVRTSALFDDGHCSDKYADTVNWSIESDVEMIIFYLGKGLGWSNNHNICNNNNHNQHTSIATGQPDSNNNSHPPLMQPQQQQASSSRVLRSTEERRRRNNLFSNFYPLLSRNSSSNNNSNNNDASPESNNNNSNNNNSNNNNSNGSSSSGGRGTTDSPGPSNSTSWPERPPSRSGAASPGMNTRSSNRSPATLQASPYSSPGASSSVRTPRGLSRVQRMQDEQSIRSTRSSSRASSFAAVSPPVFPPTSSTANQPIEYMDIDPESVGVTAQHYQPPPQSQTRPVMRPSALSQSSLSSQSGLDAAAAEAQATTTTPTTFTAAPVRESGPRTRSATAAVSQEHFASSASSTSTTATGSDDNLFLSGLDNPREDTSISSNLFPIRPDSDDDDDMDHDVAMDRDQQQPSAPPSAQPRRAHTHTQTQTHTHAHNHTHGRRFPGPEIFAQIMMSLHESAATASVTPSAPTATTGDTATASADGQQDEGSSTGTTRRPGVSPLGRTRVRSSSMRGLFGYQPTNDLTDEERPANPEIGAEGTAGTDADTSAPRAERPGDRFAHQIPLFIQLLAEISRMSRNPNEADPDQTEGADRPADTATANVDGAQQHAHPDTTTAGPALGTDPLAEPSTDAGATPRLRRPNTTIRLIQLGHGVRHPRPTGTPTGATATTAATGEEQAGTEGHESPPGPPAPGEGVSETFVMFLSPPEGLDDPESNDAAAPGNDDPESARNRARQRAPWVILTLSGAYLNSMMGAGGEGEGGSTYDDLWMLANMIGPARPITTTQEAIDNAGFAVGRFEQALQGMRNVTTLGDGSKCLVCMSEYEEGEDMRALKCNHGFHQECIDKWLTTGANKCPVCRAAAVVTETPVPEVSVNPSTSEE</sequence>
<proteinExistence type="predicted"/>
<keyword evidence="2" id="KW-0812">Transmembrane</keyword>
<dbReference type="Pfam" id="PF13639">
    <property type="entry name" value="zf-RING_2"/>
    <property type="match status" value="1"/>
</dbReference>
<keyword evidence="6" id="KW-1133">Transmembrane helix</keyword>
<dbReference type="EMBL" id="KV442030">
    <property type="protein sequence ID" value="OAQ31316.1"/>
    <property type="molecule type" value="Genomic_DNA"/>
</dbReference>
<evidence type="ECO:0000256" key="3">
    <source>
        <dbReference type="ARBA" id="ARBA00022723"/>
    </source>
</evidence>
<feature type="region of interest" description="Disordered" evidence="9">
    <location>
        <begin position="592"/>
        <end position="611"/>
    </location>
</feature>
<keyword evidence="13" id="KW-1185">Reference proteome</keyword>
<evidence type="ECO:0000256" key="2">
    <source>
        <dbReference type="ARBA" id="ARBA00022692"/>
    </source>
</evidence>
<comment type="subcellular location">
    <subcellularLocation>
        <location evidence="1">Membrane</location>
        <topology evidence="1">Single-pass membrane protein</topology>
    </subcellularLocation>
</comment>
<feature type="compositionally biased region" description="Polar residues" evidence="9">
    <location>
        <begin position="174"/>
        <end position="186"/>
    </location>
</feature>
<evidence type="ECO:0000256" key="5">
    <source>
        <dbReference type="ARBA" id="ARBA00022833"/>
    </source>
</evidence>
<dbReference type="SMART" id="SM00184">
    <property type="entry name" value="RING"/>
    <property type="match status" value="1"/>
</dbReference>
<keyword evidence="5" id="KW-0862">Zinc</keyword>
<gene>
    <name evidence="12" type="ORF">K457DRAFT_124317</name>
</gene>
<feature type="compositionally biased region" description="Basic residues" evidence="9">
    <location>
        <begin position="445"/>
        <end position="455"/>
    </location>
</feature>
<feature type="compositionally biased region" description="Low complexity" evidence="9">
    <location>
        <begin position="363"/>
        <end position="374"/>
    </location>
</feature>
<dbReference type="InterPro" id="IPR013083">
    <property type="entry name" value="Znf_RING/FYVE/PHD"/>
</dbReference>
<keyword evidence="4 8" id="KW-0863">Zinc-finger</keyword>
<feature type="compositionally biased region" description="Low complexity" evidence="9">
    <location>
        <begin position="246"/>
        <end position="272"/>
    </location>
</feature>
<evidence type="ECO:0000256" key="1">
    <source>
        <dbReference type="ARBA" id="ARBA00004167"/>
    </source>
</evidence>
<feature type="compositionally biased region" description="Low complexity" evidence="9">
    <location>
        <begin position="130"/>
        <end position="167"/>
    </location>
</feature>
<dbReference type="Proteomes" id="UP000078512">
    <property type="component" value="Unassembled WGS sequence"/>
</dbReference>
<dbReference type="AlphaFoldDB" id="A0A197K3P5"/>
<accession>A0A197K3P5</accession>
<feature type="compositionally biased region" description="Low complexity" evidence="9">
    <location>
        <begin position="215"/>
        <end position="226"/>
    </location>
</feature>
<feature type="compositionally biased region" description="Polar residues" evidence="9">
    <location>
        <begin position="78"/>
        <end position="103"/>
    </location>
</feature>
<protein>
    <recommendedName>
        <fullName evidence="11">RING-type domain-containing protein</fullName>
    </recommendedName>
</protein>
<evidence type="ECO:0000256" key="4">
    <source>
        <dbReference type="ARBA" id="ARBA00022771"/>
    </source>
</evidence>
<keyword evidence="7" id="KW-0472">Membrane</keyword>
<feature type="region of interest" description="Disordered" evidence="9">
    <location>
        <begin position="288"/>
        <end position="457"/>
    </location>
</feature>
<dbReference type="PROSITE" id="PS50089">
    <property type="entry name" value="ZF_RING_2"/>
    <property type="match status" value="1"/>
</dbReference>
<name>A0A197K3P5_9FUNG</name>
<evidence type="ECO:0000313" key="13">
    <source>
        <dbReference type="Proteomes" id="UP000078512"/>
    </source>
</evidence>
<feature type="compositionally biased region" description="Low complexity" evidence="9">
    <location>
        <begin position="473"/>
        <end position="497"/>
    </location>
</feature>
<dbReference type="InterPro" id="IPR001841">
    <property type="entry name" value="Znf_RING"/>
</dbReference>
<feature type="region of interest" description="Disordered" evidence="9">
    <location>
        <begin position="73"/>
        <end position="275"/>
    </location>
</feature>
<evidence type="ECO:0000256" key="10">
    <source>
        <dbReference type="SAM" id="SignalP"/>
    </source>
</evidence>
<dbReference type="Gene3D" id="3.30.40.10">
    <property type="entry name" value="Zinc/RING finger domain, C3HC4 (zinc finger)"/>
    <property type="match status" value="1"/>
</dbReference>
<evidence type="ECO:0000256" key="8">
    <source>
        <dbReference type="PROSITE-ProRule" id="PRU00175"/>
    </source>
</evidence>
<dbReference type="OrthoDB" id="8062037at2759"/>
<feature type="domain" description="RING-type" evidence="11">
    <location>
        <begin position="831"/>
        <end position="873"/>
    </location>
</feature>
<feature type="chain" id="PRO_5008276536" description="RING-type domain-containing protein" evidence="10">
    <location>
        <begin position="27"/>
        <end position="895"/>
    </location>
</feature>
<evidence type="ECO:0000256" key="6">
    <source>
        <dbReference type="ARBA" id="ARBA00022989"/>
    </source>
</evidence>
<feature type="compositionally biased region" description="Polar residues" evidence="9">
    <location>
        <begin position="200"/>
        <end position="214"/>
    </location>
</feature>
<dbReference type="GO" id="GO:0008270">
    <property type="term" value="F:zinc ion binding"/>
    <property type="evidence" value="ECO:0007669"/>
    <property type="project" value="UniProtKB-KW"/>
</dbReference>
<feature type="compositionally biased region" description="Low complexity" evidence="9">
    <location>
        <begin position="308"/>
        <end position="341"/>
    </location>
</feature>
<keyword evidence="3" id="KW-0479">Metal-binding</keyword>
<dbReference type="CDD" id="cd16461">
    <property type="entry name" value="RING-H2_EL5-like"/>
    <property type="match status" value="1"/>
</dbReference>
<organism evidence="12 13">
    <name type="scientific">Linnemannia elongata AG-77</name>
    <dbReference type="NCBI Taxonomy" id="1314771"/>
    <lineage>
        <taxon>Eukaryota</taxon>
        <taxon>Fungi</taxon>
        <taxon>Fungi incertae sedis</taxon>
        <taxon>Mucoromycota</taxon>
        <taxon>Mortierellomycotina</taxon>
        <taxon>Mortierellomycetes</taxon>
        <taxon>Mortierellales</taxon>
        <taxon>Mortierellaceae</taxon>
        <taxon>Linnemannia</taxon>
    </lineage>
</organism>
<feature type="region of interest" description="Disordered" evidence="9">
    <location>
        <begin position="473"/>
        <end position="574"/>
    </location>
</feature>
<feature type="compositionally biased region" description="Basic and acidic residues" evidence="9">
    <location>
        <begin position="565"/>
        <end position="574"/>
    </location>
</feature>
<dbReference type="InterPro" id="IPR051653">
    <property type="entry name" value="E3_ligase_sorting_rcpt"/>
</dbReference>
<keyword evidence="10" id="KW-0732">Signal</keyword>
<dbReference type="PANTHER" id="PTHR47168:SF1">
    <property type="entry name" value="OS02G0798600 PROTEIN"/>
    <property type="match status" value="1"/>
</dbReference>
<evidence type="ECO:0000256" key="9">
    <source>
        <dbReference type="SAM" id="MobiDB-lite"/>
    </source>
</evidence>
<reference evidence="12 13" key="1">
    <citation type="submission" date="2016-05" db="EMBL/GenBank/DDBJ databases">
        <title>Genome sequencing reveals origins of a unique bacterial endosymbiosis in the earliest lineages of terrestrial Fungi.</title>
        <authorList>
            <consortium name="DOE Joint Genome Institute"/>
            <person name="Uehling J."/>
            <person name="Gryganskyi A."/>
            <person name="Hameed K."/>
            <person name="Tschaplinski T."/>
            <person name="Misztal P."/>
            <person name="Wu S."/>
            <person name="Desiro A."/>
            <person name="Vande Pol N."/>
            <person name="Du Z.-Y."/>
            <person name="Zienkiewicz A."/>
            <person name="Zienkiewicz K."/>
            <person name="Morin E."/>
            <person name="Tisserant E."/>
            <person name="Splivallo R."/>
            <person name="Hainaut M."/>
            <person name="Henrissat B."/>
            <person name="Ohm R."/>
            <person name="Kuo A."/>
            <person name="Yan J."/>
            <person name="Lipzen A."/>
            <person name="Nolan M."/>
            <person name="Labutti K."/>
            <person name="Barry K."/>
            <person name="Goldstein A."/>
            <person name="Labbe J."/>
            <person name="Schadt C."/>
            <person name="Tuskan G."/>
            <person name="Grigoriev I."/>
            <person name="Martin F."/>
            <person name="Vilgalys R."/>
            <person name="Bonito G."/>
        </authorList>
    </citation>
    <scope>NUCLEOTIDE SEQUENCE [LARGE SCALE GENOMIC DNA]</scope>
    <source>
        <strain evidence="12 13">AG-77</strain>
    </source>
</reference>
<dbReference type="PANTHER" id="PTHR47168">
    <property type="entry name" value="RING ZINC FINGER DOMAIN SUPERFAMILY PROTEIN-RELATED"/>
    <property type="match status" value="1"/>
</dbReference>
<feature type="compositionally biased region" description="Low complexity" evidence="9">
    <location>
        <begin position="675"/>
        <end position="694"/>
    </location>
</feature>
<evidence type="ECO:0000256" key="7">
    <source>
        <dbReference type="ARBA" id="ARBA00023136"/>
    </source>
</evidence>
<dbReference type="GO" id="GO:0016020">
    <property type="term" value="C:membrane"/>
    <property type="evidence" value="ECO:0007669"/>
    <property type="project" value="UniProtKB-SubCell"/>
</dbReference>
<dbReference type="STRING" id="1314771.A0A197K3P5"/>
<evidence type="ECO:0000259" key="11">
    <source>
        <dbReference type="PROSITE" id="PS50089"/>
    </source>
</evidence>
<feature type="region of interest" description="Disordered" evidence="9">
    <location>
        <begin position="616"/>
        <end position="748"/>
    </location>
</feature>
<evidence type="ECO:0000313" key="12">
    <source>
        <dbReference type="EMBL" id="OAQ31316.1"/>
    </source>
</evidence>
<feature type="signal peptide" evidence="10">
    <location>
        <begin position="1"/>
        <end position="26"/>
    </location>
</feature>
<dbReference type="SUPFAM" id="SSF57850">
    <property type="entry name" value="RING/U-box"/>
    <property type="match status" value="1"/>
</dbReference>